<dbReference type="Proteomes" id="UP000187203">
    <property type="component" value="Unassembled WGS sequence"/>
</dbReference>
<gene>
    <name evidence="1" type="ORF">COLO4_15179</name>
</gene>
<dbReference type="OrthoDB" id="999903at2759"/>
<dbReference type="AlphaFoldDB" id="A0A1R3JP61"/>
<dbReference type="EMBL" id="AWUE01015603">
    <property type="protein sequence ID" value="OMO96613.1"/>
    <property type="molecule type" value="Genomic_DNA"/>
</dbReference>
<keyword evidence="1" id="KW-0675">Receptor</keyword>
<accession>A0A1R3JP61</accession>
<name>A0A1R3JP61_9ROSI</name>
<keyword evidence="1" id="KW-0808">Transferase</keyword>
<dbReference type="GO" id="GO:0016301">
    <property type="term" value="F:kinase activity"/>
    <property type="evidence" value="ECO:0007669"/>
    <property type="project" value="UniProtKB-KW"/>
</dbReference>
<evidence type="ECO:0000313" key="1">
    <source>
        <dbReference type="EMBL" id="OMO96613.1"/>
    </source>
</evidence>
<dbReference type="PANTHER" id="PTHR27006">
    <property type="entry name" value="PROMASTIGOTE SURFACE ANTIGEN PROTEIN PSA"/>
    <property type="match status" value="1"/>
</dbReference>
<organism evidence="1 2">
    <name type="scientific">Corchorus olitorius</name>
    <dbReference type="NCBI Taxonomy" id="93759"/>
    <lineage>
        <taxon>Eukaryota</taxon>
        <taxon>Viridiplantae</taxon>
        <taxon>Streptophyta</taxon>
        <taxon>Embryophyta</taxon>
        <taxon>Tracheophyta</taxon>
        <taxon>Spermatophyta</taxon>
        <taxon>Magnoliopsida</taxon>
        <taxon>eudicotyledons</taxon>
        <taxon>Gunneridae</taxon>
        <taxon>Pentapetalae</taxon>
        <taxon>rosids</taxon>
        <taxon>malvids</taxon>
        <taxon>Malvales</taxon>
        <taxon>Malvaceae</taxon>
        <taxon>Grewioideae</taxon>
        <taxon>Apeibeae</taxon>
        <taxon>Corchorus</taxon>
    </lineage>
</organism>
<dbReference type="Gene3D" id="1.10.510.10">
    <property type="entry name" value="Transferase(Phosphotransferase) domain 1"/>
    <property type="match status" value="1"/>
</dbReference>
<dbReference type="STRING" id="93759.A0A1R3JP61"/>
<comment type="caution">
    <text evidence="1">The sequence shown here is derived from an EMBL/GenBank/DDBJ whole genome shotgun (WGS) entry which is preliminary data.</text>
</comment>
<keyword evidence="2" id="KW-1185">Reference proteome</keyword>
<sequence length="101" mass="10995">MELMDSTLRDSYMSNEVLRCIHIGLLCVQENRDARPTMARVALMLSSCSISLPSPQKIAFFFGTATATGHPPELLVVDKTTTTNTSSSATVNEVSITDLFP</sequence>
<protein>
    <submittedName>
        <fullName evidence="1">Cysteine-rich receptor-like protein kinase 10-like protein</fullName>
    </submittedName>
</protein>
<proteinExistence type="predicted"/>
<reference evidence="2" key="1">
    <citation type="submission" date="2013-09" db="EMBL/GenBank/DDBJ databases">
        <title>Corchorus olitorius genome sequencing.</title>
        <authorList>
            <person name="Alam M."/>
            <person name="Haque M.S."/>
            <person name="Islam M.S."/>
            <person name="Emdad E.M."/>
            <person name="Islam M.M."/>
            <person name="Ahmed B."/>
            <person name="Halim A."/>
            <person name="Hossen Q.M.M."/>
            <person name="Hossain M.Z."/>
            <person name="Ahmed R."/>
            <person name="Khan M.M."/>
            <person name="Islam R."/>
            <person name="Rashid M.M."/>
            <person name="Khan S.A."/>
            <person name="Rahman M.S."/>
            <person name="Alam M."/>
            <person name="Yahiya A.S."/>
            <person name="Khan M.S."/>
            <person name="Azam M.S."/>
            <person name="Haque T."/>
            <person name="Lashkar M.Z.H."/>
            <person name="Akhand A.I."/>
            <person name="Morshed G."/>
            <person name="Roy S."/>
            <person name="Uddin K.S."/>
            <person name="Rabeya T."/>
            <person name="Hossain A.S."/>
            <person name="Chowdhury A."/>
            <person name="Snigdha A.R."/>
            <person name="Mortoza M.S."/>
            <person name="Matin S.A."/>
            <person name="Hoque S.M.E."/>
            <person name="Islam M.K."/>
            <person name="Roy D.K."/>
            <person name="Haider R."/>
            <person name="Moosa M.M."/>
            <person name="Elias S.M."/>
            <person name="Hasan A.M."/>
            <person name="Jahan S."/>
            <person name="Shafiuddin M."/>
            <person name="Mahmood N."/>
            <person name="Shommy N.S."/>
        </authorList>
    </citation>
    <scope>NUCLEOTIDE SEQUENCE [LARGE SCALE GENOMIC DNA]</scope>
    <source>
        <strain evidence="2">cv. O-4</strain>
    </source>
</reference>
<keyword evidence="1" id="KW-0418">Kinase</keyword>
<dbReference type="PANTHER" id="PTHR27006:SF606">
    <property type="entry name" value="INTERLEUKIN-1 RECEPTOR-ASSOCIATED KINASE 4"/>
    <property type="match status" value="1"/>
</dbReference>
<evidence type="ECO:0000313" key="2">
    <source>
        <dbReference type="Proteomes" id="UP000187203"/>
    </source>
</evidence>